<reference evidence="2 3" key="2">
    <citation type="submission" date="2020-04" db="EMBL/GenBank/DDBJ databases">
        <authorList>
            <person name="Fomenkov A."/>
            <person name="Anton B.P."/>
            <person name="Roberts R.J."/>
        </authorList>
    </citation>
    <scope>NUCLEOTIDE SEQUENCE [LARGE SCALE GENOMIC DNA]</scope>
    <source>
        <strain evidence="2 3">CCAP 1403/13f</strain>
    </source>
</reference>
<sequence>MKYQQSLLLATDLDGTFLGGSQQQQSEFYQYIEKQRDRLLLVYVTGRELDWISNLLIENPHIPKPDYIIGDVGTTIVHGETFEPIYPVQYWIIKQWNNANEKIKTLLANEPGLKLQAVNPKYRVSYYYDSEKLQPNTIQKVINAGFDCIISSYNNIYFYFDVMPKGVSKGPTLLKFLEEIKFNADETIACGDTLNDLSLFETGLKGIAVGNSHPNLVDKIQTMDNVYHSPYPGVMGIWDGLKFYGKD</sequence>
<feature type="domain" description="Sucrose phosphatase-like" evidence="1">
    <location>
        <begin position="7"/>
        <end position="245"/>
    </location>
</feature>
<dbReference type="GO" id="GO:0000287">
    <property type="term" value="F:magnesium ion binding"/>
    <property type="evidence" value="ECO:0007669"/>
    <property type="project" value="TreeGrafter"/>
</dbReference>
<dbReference type="SUPFAM" id="SSF56784">
    <property type="entry name" value="HAD-like"/>
    <property type="match status" value="1"/>
</dbReference>
<dbReference type="InterPro" id="IPR036412">
    <property type="entry name" value="HAD-like_sf"/>
</dbReference>
<name>A0A6H2BX36_DOLFA</name>
<dbReference type="GO" id="GO:0005829">
    <property type="term" value="C:cytosol"/>
    <property type="evidence" value="ECO:0007669"/>
    <property type="project" value="TreeGrafter"/>
</dbReference>
<evidence type="ECO:0000313" key="2">
    <source>
        <dbReference type="EMBL" id="QJB43498.1"/>
    </source>
</evidence>
<dbReference type="Proteomes" id="UP000502433">
    <property type="component" value="Chromosome"/>
</dbReference>
<dbReference type="InterPro" id="IPR006380">
    <property type="entry name" value="SPP-like_dom"/>
</dbReference>
<dbReference type="Gene3D" id="3.90.1070.10">
    <property type="match status" value="1"/>
</dbReference>
<proteinExistence type="predicted"/>
<dbReference type="Gene3D" id="3.40.50.1000">
    <property type="entry name" value="HAD superfamily/HAD-like"/>
    <property type="match status" value="1"/>
</dbReference>
<reference evidence="2 3" key="1">
    <citation type="submission" date="2020-04" db="EMBL/GenBank/DDBJ databases">
        <title>Genome-Wide Identification of 5-Methylcytosine Sites in Bacterial Genomes By High-Throughput Sequencing of MspJI Restriction Fragments.</title>
        <authorList>
            <person name="Wu V."/>
        </authorList>
    </citation>
    <scope>NUCLEOTIDE SEQUENCE [LARGE SCALE GENOMIC DNA]</scope>
    <source>
        <strain evidence="2 3">CCAP 1403/13f</strain>
    </source>
</reference>
<accession>A0A6H2BX36</accession>
<dbReference type="KEGG" id="dfs:HGD76_03965"/>
<dbReference type="GO" id="GO:0016791">
    <property type="term" value="F:phosphatase activity"/>
    <property type="evidence" value="ECO:0007669"/>
    <property type="project" value="TreeGrafter"/>
</dbReference>
<evidence type="ECO:0000259" key="1">
    <source>
        <dbReference type="Pfam" id="PF05116"/>
    </source>
</evidence>
<keyword evidence="2" id="KW-0378">Hydrolase</keyword>
<dbReference type="SFLD" id="SFLDS00003">
    <property type="entry name" value="Haloacid_Dehalogenase"/>
    <property type="match status" value="1"/>
</dbReference>
<dbReference type="SFLD" id="SFLDG01140">
    <property type="entry name" value="C2.B:_Phosphomannomutase_and_P"/>
    <property type="match status" value="1"/>
</dbReference>
<dbReference type="RefSeq" id="WP_015078126.1">
    <property type="nucleotide sequence ID" value="NZ_CP051206.1"/>
</dbReference>
<evidence type="ECO:0000313" key="3">
    <source>
        <dbReference type="Proteomes" id="UP000502433"/>
    </source>
</evidence>
<gene>
    <name evidence="2" type="ORF">HGD76_03965</name>
</gene>
<dbReference type="Pfam" id="PF05116">
    <property type="entry name" value="S6PP"/>
    <property type="match status" value="1"/>
</dbReference>
<dbReference type="PANTHER" id="PTHR10000:SF8">
    <property type="entry name" value="HAD SUPERFAMILY HYDROLASE-LIKE, TYPE 3"/>
    <property type="match status" value="1"/>
</dbReference>
<dbReference type="SFLD" id="SFLDG01141">
    <property type="entry name" value="C2.B.1:_Sucrose_Phosphatase_Li"/>
    <property type="match status" value="1"/>
</dbReference>
<dbReference type="EMBL" id="CP051206">
    <property type="protein sequence ID" value="QJB43498.1"/>
    <property type="molecule type" value="Genomic_DNA"/>
</dbReference>
<dbReference type="NCBIfam" id="TIGR01484">
    <property type="entry name" value="HAD-SF-IIB"/>
    <property type="match status" value="1"/>
</dbReference>
<protein>
    <submittedName>
        <fullName evidence="2">HAD-IIB family hydrolase</fullName>
    </submittedName>
</protein>
<dbReference type="AlphaFoldDB" id="A0A6H2BX36"/>
<dbReference type="InterPro" id="IPR023214">
    <property type="entry name" value="HAD_sf"/>
</dbReference>
<dbReference type="InterPro" id="IPR006379">
    <property type="entry name" value="HAD-SF_hydro_IIB"/>
</dbReference>
<organism evidence="2 3">
    <name type="scientific">Dolichospermum flos-aquae CCAP 1403/13F</name>
    <dbReference type="NCBI Taxonomy" id="315271"/>
    <lineage>
        <taxon>Bacteria</taxon>
        <taxon>Bacillati</taxon>
        <taxon>Cyanobacteriota</taxon>
        <taxon>Cyanophyceae</taxon>
        <taxon>Nostocales</taxon>
        <taxon>Aphanizomenonaceae</taxon>
        <taxon>Dolichospermum</taxon>
    </lineage>
</organism>
<dbReference type="PANTHER" id="PTHR10000">
    <property type="entry name" value="PHOSPHOSERINE PHOSPHATASE"/>
    <property type="match status" value="1"/>
</dbReference>